<name>A0ABT9YXE1_9BACI</name>
<protein>
    <submittedName>
        <fullName evidence="1">Uncharacterized protein</fullName>
    </submittedName>
</protein>
<reference evidence="1 2" key="1">
    <citation type="submission" date="2023-07" db="EMBL/GenBank/DDBJ databases">
        <title>Genomic Encyclopedia of Type Strains, Phase IV (KMG-IV): sequencing the most valuable type-strain genomes for metagenomic binning, comparative biology and taxonomic classification.</title>
        <authorList>
            <person name="Goeker M."/>
        </authorList>
    </citation>
    <scope>NUCLEOTIDE SEQUENCE [LARGE SCALE GENOMIC DNA]</scope>
    <source>
        <strain evidence="1 2">DSM 17723</strain>
    </source>
</reference>
<dbReference type="Proteomes" id="UP001232245">
    <property type="component" value="Unassembled WGS sequence"/>
</dbReference>
<gene>
    <name evidence="1" type="ORF">J2S02_000609</name>
</gene>
<dbReference type="EMBL" id="JAUSTZ010000001">
    <property type="protein sequence ID" value="MDQ0224287.1"/>
    <property type="molecule type" value="Genomic_DNA"/>
</dbReference>
<proteinExistence type="predicted"/>
<evidence type="ECO:0000313" key="1">
    <source>
        <dbReference type="EMBL" id="MDQ0224287.1"/>
    </source>
</evidence>
<comment type="caution">
    <text evidence="1">The sequence shown here is derived from an EMBL/GenBank/DDBJ whole genome shotgun (WGS) entry which is preliminary data.</text>
</comment>
<dbReference type="RefSeq" id="WP_174881534.1">
    <property type="nucleotide sequence ID" value="NZ_CADEPK010000366.1"/>
</dbReference>
<evidence type="ECO:0000313" key="2">
    <source>
        <dbReference type="Proteomes" id="UP001232245"/>
    </source>
</evidence>
<keyword evidence="2" id="KW-1185">Reference proteome</keyword>
<organism evidence="1 2">
    <name type="scientific">Metabacillus niabensis</name>
    <dbReference type="NCBI Taxonomy" id="324854"/>
    <lineage>
        <taxon>Bacteria</taxon>
        <taxon>Bacillati</taxon>
        <taxon>Bacillota</taxon>
        <taxon>Bacilli</taxon>
        <taxon>Bacillales</taxon>
        <taxon>Bacillaceae</taxon>
        <taxon>Metabacillus</taxon>
    </lineage>
</organism>
<sequence>MINRQFIYMTSYVIGEGMGKELSSLMKEKMKKSYYGNEELTMHFCETFVIVEQEPT</sequence>
<accession>A0ABT9YXE1</accession>